<organism evidence="3 4">
    <name type="scientific">Streptococcus sanguinis</name>
    <dbReference type="NCBI Taxonomy" id="1305"/>
    <lineage>
        <taxon>Bacteria</taxon>
        <taxon>Bacillati</taxon>
        <taxon>Bacillota</taxon>
        <taxon>Bacilli</taxon>
        <taxon>Lactobacillales</taxon>
        <taxon>Streptococcaceae</taxon>
        <taxon>Streptococcus</taxon>
    </lineage>
</organism>
<reference evidence="2 5" key="2">
    <citation type="submission" date="2018-11" db="EMBL/GenBank/DDBJ databases">
        <title>Species Designations Belie Phenotypic and Genotypic Heterogeneity in Oral Streptococci.</title>
        <authorList>
            <person name="Velsko I."/>
        </authorList>
    </citation>
    <scope>NUCLEOTIDE SEQUENCE [LARGE SCALE GENOMIC DNA]</scope>
    <source>
        <strain evidence="2 5">BCC37</strain>
    </source>
</reference>
<evidence type="ECO:0000256" key="1">
    <source>
        <dbReference type="SAM" id="Phobius"/>
    </source>
</evidence>
<reference evidence="3 4" key="1">
    <citation type="submission" date="2018-06" db="EMBL/GenBank/DDBJ databases">
        <authorList>
            <consortium name="Pathogen Informatics"/>
            <person name="Doyle S."/>
        </authorList>
    </citation>
    <scope>NUCLEOTIDE SEQUENCE [LARGE SCALE GENOMIC DNA]</scope>
    <source>
        <strain evidence="3 4">NCTC11085</strain>
    </source>
</reference>
<name>A0A2X3V8G6_STRSA</name>
<sequence>MATELEQAIQHLNKALENAPESEKTLFFEQNFQNDSDVKIQKPSKAGKRSILSMLKSVLSRIGLAIMKIFLWLLMAPFFLLTLVKNWFLLVLFFLIAWNIILIFYRHFSGVEWIPGQSTVDLSSKTVEIVVYLSAAISLIATYLEYSGKID</sequence>
<proteinExistence type="predicted"/>
<keyword evidence="1" id="KW-0472">Membrane</keyword>
<accession>A0A2X3V8G6</accession>
<dbReference type="EMBL" id="RJND01000007">
    <property type="protein sequence ID" value="RSI51444.1"/>
    <property type="molecule type" value="Genomic_DNA"/>
</dbReference>
<protein>
    <submittedName>
        <fullName evidence="3">Uncharacterized protein</fullName>
    </submittedName>
</protein>
<evidence type="ECO:0000313" key="5">
    <source>
        <dbReference type="Proteomes" id="UP000280406"/>
    </source>
</evidence>
<feature type="transmembrane region" description="Helical" evidence="1">
    <location>
        <begin position="126"/>
        <end position="144"/>
    </location>
</feature>
<evidence type="ECO:0000313" key="3">
    <source>
        <dbReference type="EMBL" id="SQF33705.1"/>
    </source>
</evidence>
<dbReference type="Proteomes" id="UP000249623">
    <property type="component" value="Chromosome 1"/>
</dbReference>
<keyword evidence="1" id="KW-1133">Transmembrane helix</keyword>
<dbReference type="Proteomes" id="UP000280406">
    <property type="component" value="Unassembled WGS sequence"/>
</dbReference>
<evidence type="ECO:0000313" key="2">
    <source>
        <dbReference type="EMBL" id="RSI51444.1"/>
    </source>
</evidence>
<dbReference type="RefSeq" id="WP_002926330.1">
    <property type="nucleotide sequence ID" value="NZ_CP071430.1"/>
</dbReference>
<feature type="transmembrane region" description="Helical" evidence="1">
    <location>
        <begin position="58"/>
        <end position="81"/>
    </location>
</feature>
<feature type="transmembrane region" description="Helical" evidence="1">
    <location>
        <begin position="87"/>
        <end position="105"/>
    </location>
</feature>
<dbReference type="EMBL" id="LS483346">
    <property type="protein sequence ID" value="SQF33705.1"/>
    <property type="molecule type" value="Genomic_DNA"/>
</dbReference>
<keyword evidence="1" id="KW-0812">Transmembrane</keyword>
<gene>
    <name evidence="2" type="ORF">D8869_09915</name>
    <name evidence="3" type="ORF">NCTC11085_00177</name>
</gene>
<evidence type="ECO:0000313" key="4">
    <source>
        <dbReference type="Proteomes" id="UP000249623"/>
    </source>
</evidence>
<dbReference type="AlphaFoldDB" id="A0A2X3V8G6"/>